<keyword evidence="9 17" id="KW-1133">Transmembrane helix</keyword>
<evidence type="ECO:0000256" key="13">
    <source>
        <dbReference type="ARBA" id="ARBA00033253"/>
    </source>
</evidence>
<dbReference type="PANTHER" id="PTHR11471">
    <property type="entry name" value="TUMOR NECROSIS FACTOR FAMILY MEMBER"/>
    <property type="match status" value="1"/>
</dbReference>
<keyword evidence="7" id="KW-0732">Signal</keyword>
<comment type="function">
    <text evidence="15">Cytokine that in its homotrimeric form binds to TNFRSF1A/TNFR1, TNFRSF1B/TNFBR and TNFRSF14/HVEM. In its heterotrimeric form with LTB binds to TNFRSF3/LTBR. Lymphotoxin is produced by lymphocytes and is cytotoxic for a wide range of tumor cells in vitro and in vivo.</text>
</comment>
<dbReference type="Gene3D" id="2.60.120.40">
    <property type="match status" value="1"/>
</dbReference>
<keyword evidence="11" id="KW-1015">Disulfide bond</keyword>
<evidence type="ECO:0000256" key="16">
    <source>
        <dbReference type="ARBA" id="ARBA00046860"/>
    </source>
</evidence>
<sequence>MEKCSVLMEEMEQKEEKFKLCTKANLGLLACTLLLAGCAAAVLLMRTGTQVRSRHRTLRLSLRQTNVRAAIHLDGKYTESSASVEWKLNVDQSYYGGGLALENNEIVVPHSGPYFVYSQASYRVNCKSEEEEDEDEPASLVHLSHTVERLSDSYGAKDSVEHDYRPILHAVRTACQKHPKQGHWFSGIYVGAMFNLMTGDRLRVNLTNDPEILAQLEDGHGDTFFGVFAL</sequence>
<comment type="similarity">
    <text evidence="2">Belongs to the tumor necrosis factor family.</text>
</comment>
<evidence type="ECO:0000256" key="12">
    <source>
        <dbReference type="ARBA" id="ARBA00029751"/>
    </source>
</evidence>
<keyword evidence="5" id="KW-0202">Cytokine</keyword>
<evidence type="ECO:0000256" key="3">
    <source>
        <dbReference type="ARBA" id="ARBA00013893"/>
    </source>
</evidence>
<name>A0A3B3ZX06_9GOBI</name>
<evidence type="ECO:0000256" key="5">
    <source>
        <dbReference type="ARBA" id="ARBA00022514"/>
    </source>
</evidence>
<evidence type="ECO:0000256" key="14">
    <source>
        <dbReference type="ARBA" id="ARBA00033263"/>
    </source>
</evidence>
<dbReference type="InterPro" id="IPR008983">
    <property type="entry name" value="Tumour_necrosis_fac-like_dom"/>
</dbReference>
<reference evidence="19" key="2">
    <citation type="submission" date="2025-09" db="UniProtKB">
        <authorList>
            <consortium name="Ensembl"/>
        </authorList>
    </citation>
    <scope>IDENTIFICATION</scope>
</reference>
<dbReference type="GO" id="GO:0005164">
    <property type="term" value="F:tumor necrosis factor receptor binding"/>
    <property type="evidence" value="ECO:0007669"/>
    <property type="project" value="InterPro"/>
</dbReference>
<evidence type="ECO:0000256" key="11">
    <source>
        <dbReference type="ARBA" id="ARBA00023157"/>
    </source>
</evidence>
<comment type="subunit">
    <text evidence="16">Homotrimer, and heterotrimer of either two LTB and one LTA subunits or (less prevalent) two LTA and one LTB subunits. Interacts with TNFRSF14.</text>
</comment>
<feature type="domain" description="THD" evidence="18">
    <location>
        <begin position="69"/>
        <end position="230"/>
    </location>
</feature>
<dbReference type="Proteomes" id="UP000261520">
    <property type="component" value="Unplaced"/>
</dbReference>
<dbReference type="Ensembl" id="ENSPMGT00000009528.1">
    <property type="protein sequence ID" value="ENSPMGP00000008944.1"/>
    <property type="gene ID" value="ENSPMGG00000007401.1"/>
</dbReference>
<dbReference type="PRINTS" id="PR01236">
    <property type="entry name" value="TNFBETA"/>
</dbReference>
<evidence type="ECO:0000256" key="10">
    <source>
        <dbReference type="ARBA" id="ARBA00023136"/>
    </source>
</evidence>
<evidence type="ECO:0000256" key="8">
    <source>
        <dbReference type="ARBA" id="ARBA00022968"/>
    </source>
</evidence>
<dbReference type="CDD" id="cd00184">
    <property type="entry name" value="TNF"/>
    <property type="match status" value="1"/>
</dbReference>
<evidence type="ECO:0000313" key="20">
    <source>
        <dbReference type="Proteomes" id="UP000261520"/>
    </source>
</evidence>
<evidence type="ECO:0000256" key="4">
    <source>
        <dbReference type="ARBA" id="ARBA00018403"/>
    </source>
</evidence>
<evidence type="ECO:0000313" key="19">
    <source>
        <dbReference type="Ensembl" id="ENSPMGP00000008944.1"/>
    </source>
</evidence>
<dbReference type="Pfam" id="PF00229">
    <property type="entry name" value="TNF"/>
    <property type="match status" value="1"/>
</dbReference>
<evidence type="ECO:0000256" key="9">
    <source>
        <dbReference type="ARBA" id="ARBA00022989"/>
    </source>
</evidence>
<dbReference type="GO" id="GO:0005125">
    <property type="term" value="F:cytokine activity"/>
    <property type="evidence" value="ECO:0007669"/>
    <property type="project" value="UniProtKB-KW"/>
</dbReference>
<dbReference type="PANTHER" id="PTHR11471:SF23">
    <property type="entry name" value="TUMOR NECROSIS FACTOR"/>
    <property type="match status" value="1"/>
</dbReference>
<dbReference type="InterPro" id="IPR006053">
    <property type="entry name" value="TNF"/>
</dbReference>
<dbReference type="SMART" id="SM00207">
    <property type="entry name" value="TNF"/>
    <property type="match status" value="1"/>
</dbReference>
<dbReference type="PROSITE" id="PS50049">
    <property type="entry name" value="THD_2"/>
    <property type="match status" value="1"/>
</dbReference>
<dbReference type="GO" id="GO:0006955">
    <property type="term" value="P:immune response"/>
    <property type="evidence" value="ECO:0007669"/>
    <property type="project" value="InterPro"/>
</dbReference>
<protein>
    <recommendedName>
        <fullName evidence="4">Lymphotoxin-alpha</fullName>
    </recommendedName>
    <alternativeName>
        <fullName evidence="12">TNF-alpha</fullName>
    </alternativeName>
    <alternativeName>
        <fullName evidence="13">TNF-beta</fullName>
    </alternativeName>
    <alternativeName>
        <fullName evidence="3">Tumor necrosis factor</fullName>
    </alternativeName>
    <alternativeName>
        <fullName evidence="14">Tumor necrosis factor ligand superfamily member 1</fullName>
    </alternativeName>
</protein>
<dbReference type="GO" id="GO:0016020">
    <property type="term" value="C:membrane"/>
    <property type="evidence" value="ECO:0007669"/>
    <property type="project" value="UniProtKB-SubCell"/>
</dbReference>
<comment type="subcellular location">
    <subcellularLocation>
        <location evidence="1">Membrane</location>
        <topology evidence="1">Single-pass type II membrane protein</topology>
    </subcellularLocation>
</comment>
<evidence type="ECO:0000259" key="18">
    <source>
        <dbReference type="PROSITE" id="PS50049"/>
    </source>
</evidence>
<keyword evidence="6 17" id="KW-0812">Transmembrane</keyword>
<evidence type="ECO:0000256" key="2">
    <source>
        <dbReference type="ARBA" id="ARBA00008670"/>
    </source>
</evidence>
<dbReference type="GO" id="GO:0005615">
    <property type="term" value="C:extracellular space"/>
    <property type="evidence" value="ECO:0007669"/>
    <property type="project" value="UniProtKB-KW"/>
</dbReference>
<evidence type="ECO:0000256" key="6">
    <source>
        <dbReference type="ARBA" id="ARBA00022692"/>
    </source>
</evidence>
<dbReference type="SUPFAM" id="SSF49842">
    <property type="entry name" value="TNF-like"/>
    <property type="match status" value="1"/>
</dbReference>
<evidence type="ECO:0000256" key="7">
    <source>
        <dbReference type="ARBA" id="ARBA00022729"/>
    </source>
</evidence>
<dbReference type="PRINTS" id="PR01234">
    <property type="entry name" value="TNECROSISFCT"/>
</dbReference>
<dbReference type="AlphaFoldDB" id="A0A3B3ZX06"/>
<organism evidence="19 20">
    <name type="scientific">Periophthalmus magnuspinnatus</name>
    <dbReference type="NCBI Taxonomy" id="409849"/>
    <lineage>
        <taxon>Eukaryota</taxon>
        <taxon>Metazoa</taxon>
        <taxon>Chordata</taxon>
        <taxon>Craniata</taxon>
        <taxon>Vertebrata</taxon>
        <taxon>Euteleostomi</taxon>
        <taxon>Actinopterygii</taxon>
        <taxon>Neopterygii</taxon>
        <taxon>Teleostei</taxon>
        <taxon>Neoteleostei</taxon>
        <taxon>Acanthomorphata</taxon>
        <taxon>Gobiaria</taxon>
        <taxon>Gobiiformes</taxon>
        <taxon>Gobioidei</taxon>
        <taxon>Gobiidae</taxon>
        <taxon>Oxudercinae</taxon>
        <taxon>Periophthalmus</taxon>
    </lineage>
</organism>
<feature type="transmembrane region" description="Helical" evidence="17">
    <location>
        <begin position="26"/>
        <end position="45"/>
    </location>
</feature>
<dbReference type="InterPro" id="IPR006052">
    <property type="entry name" value="TNF_dom"/>
</dbReference>
<keyword evidence="20" id="KW-1185">Reference proteome</keyword>
<evidence type="ECO:0000256" key="15">
    <source>
        <dbReference type="ARBA" id="ARBA00046146"/>
    </source>
</evidence>
<keyword evidence="8" id="KW-0735">Signal-anchor</keyword>
<accession>A0A3B3ZX06</accession>
<evidence type="ECO:0000256" key="17">
    <source>
        <dbReference type="SAM" id="Phobius"/>
    </source>
</evidence>
<reference evidence="19" key="1">
    <citation type="submission" date="2025-08" db="UniProtKB">
        <authorList>
            <consortium name="Ensembl"/>
        </authorList>
    </citation>
    <scope>IDENTIFICATION</scope>
</reference>
<keyword evidence="10 17" id="KW-0472">Membrane</keyword>
<dbReference type="InterPro" id="IPR002960">
    <property type="entry name" value="TNF_beta"/>
</dbReference>
<proteinExistence type="inferred from homology"/>
<dbReference type="STRING" id="409849.ENSPMGP00000008944"/>
<evidence type="ECO:0000256" key="1">
    <source>
        <dbReference type="ARBA" id="ARBA00004606"/>
    </source>
</evidence>